<evidence type="ECO:0000259" key="2">
    <source>
        <dbReference type="Pfam" id="PF23055"/>
    </source>
</evidence>
<dbReference type="EMBL" id="UZAK01014877">
    <property type="protein sequence ID" value="VDP04838.1"/>
    <property type="molecule type" value="Genomic_DNA"/>
</dbReference>
<feature type="coiled-coil region" evidence="1">
    <location>
        <begin position="134"/>
        <end position="161"/>
    </location>
</feature>
<reference evidence="3 4" key="2">
    <citation type="submission" date="2018-11" db="EMBL/GenBank/DDBJ databases">
        <authorList>
            <consortium name="Pathogen Informatics"/>
        </authorList>
    </citation>
    <scope>NUCLEOTIDE SEQUENCE [LARGE SCALE GENOMIC DNA]</scope>
    <source>
        <strain evidence="3">Dakar</strain>
        <strain evidence="4">Dakar, Senegal</strain>
    </source>
</reference>
<dbReference type="GO" id="GO:0004190">
    <property type="term" value="F:aspartic-type endopeptidase activity"/>
    <property type="evidence" value="ECO:0007669"/>
    <property type="project" value="InterPro"/>
</dbReference>
<dbReference type="Pfam" id="PF23055">
    <property type="entry name" value="DUF7041"/>
    <property type="match status" value="1"/>
</dbReference>
<feature type="domain" description="DUF7041" evidence="2">
    <location>
        <begin position="38"/>
        <end position="83"/>
    </location>
</feature>
<dbReference type="Proteomes" id="UP000279833">
    <property type="component" value="Unassembled WGS sequence"/>
</dbReference>
<reference evidence="5" key="1">
    <citation type="submission" date="2016-06" db="UniProtKB">
        <authorList>
            <consortium name="WormBaseParasite"/>
        </authorList>
    </citation>
    <scope>IDENTIFICATION</scope>
</reference>
<evidence type="ECO:0000313" key="3">
    <source>
        <dbReference type="EMBL" id="VDP04838.1"/>
    </source>
</evidence>
<gene>
    <name evidence="3" type="ORF">SCUD_LOCUS6512</name>
</gene>
<dbReference type="STRING" id="6186.A0A183JUW9"/>
<evidence type="ECO:0000313" key="5">
    <source>
        <dbReference type="WBParaSite" id="SCUD_0000651201-mRNA-1"/>
    </source>
</evidence>
<organism evidence="5">
    <name type="scientific">Schistosoma curassoni</name>
    <dbReference type="NCBI Taxonomy" id="6186"/>
    <lineage>
        <taxon>Eukaryota</taxon>
        <taxon>Metazoa</taxon>
        <taxon>Spiralia</taxon>
        <taxon>Lophotrochozoa</taxon>
        <taxon>Platyhelminthes</taxon>
        <taxon>Trematoda</taxon>
        <taxon>Digenea</taxon>
        <taxon>Strigeidida</taxon>
        <taxon>Schistosomatoidea</taxon>
        <taxon>Schistosomatidae</taxon>
        <taxon>Schistosoma</taxon>
    </lineage>
</organism>
<evidence type="ECO:0000313" key="4">
    <source>
        <dbReference type="Proteomes" id="UP000279833"/>
    </source>
</evidence>
<dbReference type="PANTHER" id="PTHR33327">
    <property type="entry name" value="ENDONUCLEASE"/>
    <property type="match status" value="1"/>
</dbReference>
<evidence type="ECO:0000256" key="1">
    <source>
        <dbReference type="SAM" id="Coils"/>
    </source>
</evidence>
<keyword evidence="4" id="KW-1185">Reference proteome</keyword>
<dbReference type="WBParaSite" id="SCUD_0000651201-mRNA-1">
    <property type="protein sequence ID" value="SCUD_0000651201-mRNA-1"/>
    <property type="gene ID" value="SCUD_0000651201"/>
</dbReference>
<keyword evidence="1" id="KW-0175">Coiled coil</keyword>
<name>A0A183JUW9_9TREM</name>
<dbReference type="InterPro" id="IPR001969">
    <property type="entry name" value="Aspartic_peptidase_AS"/>
</dbReference>
<dbReference type="GO" id="GO:0006508">
    <property type="term" value="P:proteolysis"/>
    <property type="evidence" value="ECO:0007669"/>
    <property type="project" value="InterPro"/>
</dbReference>
<sequence length="289" mass="32353">MCLHSVDETLAFGLSKWKYSSNVVTYAHRHQNILSFGLLPTEVAAEVSDLIDNVPASNAYDQLKQAIIQRTSLSDEKRLQQLLYEYLESLAWIVDKILEVTPCTTPYVQTISETSNDKQTLTIASLTAELGELRAHHERTVASLENKLDALQLLISNFTSRRPRSSSRGSKNRDTSKGNKIDDHICWYHRKYGDKARKCVTSCKFFKSFSSPKSVNQTMIATNVSGHAPTRVFHVLDKTSGHEFIVDTGAEISVIPLTLANKPIAKSGRYNLRAANKTEIMTFGEQSLT</sequence>
<protein>
    <submittedName>
        <fullName evidence="5">Peptidase A2 domain-containing protein</fullName>
    </submittedName>
</protein>
<dbReference type="PROSITE" id="PS00141">
    <property type="entry name" value="ASP_PROTEASE"/>
    <property type="match status" value="1"/>
</dbReference>
<dbReference type="PANTHER" id="PTHR33327:SF3">
    <property type="entry name" value="RNA-DIRECTED DNA POLYMERASE"/>
    <property type="match status" value="1"/>
</dbReference>
<dbReference type="InterPro" id="IPR055469">
    <property type="entry name" value="DUF7041"/>
</dbReference>
<accession>A0A183JUW9</accession>
<dbReference type="AlphaFoldDB" id="A0A183JUW9"/>
<proteinExistence type="predicted"/>